<comment type="similarity">
    <text evidence="2">Belongs to the terpene cyclase/mutase family.</text>
</comment>
<evidence type="ECO:0000313" key="7">
    <source>
        <dbReference type="Proteomes" id="UP000198660"/>
    </source>
</evidence>
<dbReference type="InterPro" id="IPR018333">
    <property type="entry name" value="Squalene_cyclase"/>
</dbReference>
<gene>
    <name evidence="6" type="ORF">SAMN05444972_11331</name>
</gene>
<dbReference type="InterPro" id="IPR008930">
    <property type="entry name" value="Terpenoid_cyclase/PrenylTrfase"/>
</dbReference>
<dbReference type="InterPro" id="IPR032697">
    <property type="entry name" value="SQ_cyclase_N"/>
</dbReference>
<dbReference type="Proteomes" id="UP000198660">
    <property type="component" value="Unassembled WGS sequence"/>
</dbReference>
<dbReference type="GO" id="GO:0005811">
    <property type="term" value="C:lipid droplet"/>
    <property type="evidence" value="ECO:0007669"/>
    <property type="project" value="InterPro"/>
</dbReference>
<feature type="domain" description="Squalene cyclase N-terminal" evidence="5">
    <location>
        <begin position="16"/>
        <end position="292"/>
    </location>
</feature>
<dbReference type="NCBIfam" id="TIGR01787">
    <property type="entry name" value="squalene_cyclas"/>
    <property type="match status" value="1"/>
</dbReference>
<dbReference type="SFLD" id="SFLDG01016">
    <property type="entry name" value="Prenyltransferase_Like_2"/>
    <property type="match status" value="1"/>
</dbReference>
<dbReference type="InterPro" id="IPR032696">
    <property type="entry name" value="SQ_cyclase_C"/>
</dbReference>
<evidence type="ECO:0000259" key="4">
    <source>
        <dbReference type="Pfam" id="PF13243"/>
    </source>
</evidence>
<keyword evidence="7" id="KW-1185">Reference proteome</keyword>
<comment type="pathway">
    <text evidence="1">Secondary metabolite biosynthesis; hopanoid biosynthesis.</text>
</comment>
<dbReference type="SUPFAM" id="SSF48239">
    <property type="entry name" value="Terpenoid cyclases/Protein prenyltransferases"/>
    <property type="match status" value="2"/>
</dbReference>
<dbReference type="PANTHER" id="PTHR11764:SF20">
    <property type="entry name" value="LANOSTEROL SYNTHASE"/>
    <property type="match status" value="1"/>
</dbReference>
<evidence type="ECO:0000313" key="6">
    <source>
        <dbReference type="EMBL" id="SFS95851.1"/>
    </source>
</evidence>
<dbReference type="Pfam" id="PF13249">
    <property type="entry name" value="SQHop_cyclase_N"/>
    <property type="match status" value="1"/>
</dbReference>
<dbReference type="PANTHER" id="PTHR11764">
    <property type="entry name" value="TERPENE CYCLASE/MUTASE FAMILY MEMBER"/>
    <property type="match status" value="1"/>
</dbReference>
<sequence length="626" mass="70105">MTEGRWMEVVKMEIGRLTETLIQSQQPDGRWSFCFETGAMTDAYGILLYRLFGRQEKYVQGMAERLLNLRDADGLWRLYPDEKEGSLSSTIEASLSLMVAGRMDPSGEDIRQVKEWVRLRGGVTKAGSLTKVVLSLTNIKRWSDLQSVPIELFLLPRWFPINFWDLVGYARVHAAPIMVAAHQRFTVKIPGIPTNLTEWGEVAQTSEEKERGLALSGIVDKFLRPYGPRAWLSNRSLRYGEKFMIERVEPDGTLYSYFTTTFLMVFGLMSLGYPKEHPIIQKSLQGMDAFLYPLQQGLHMQETTSTVWDTALIAGALLEGGVSAGHPALCKAATYLLTRQQDRIGDWGIKNPEGIPGGWGFSDINTINPDCDDTAAVLRVLSPFAATYPTVIGHNWQRGTQWLLSMQNQDGGWPAFERNTYKRWPLKFLHQDAAPAWIDPSAADLTGRVLYFLGKSGCNYAHPAVSRALDFLVRDQEKEGCWFGRWGIAYLYGTWAALTGMTAVGIQSEHPAIAQGVKWLLSVQNDDGGWGESCRSDVEKRYVPLHVSTPSQTAWALDALIAASDTPTPAIQAGVKRLLELIREGNSTTQYPTGAGLAGQFYVHYHSYQFAWPLIALAHYREKFGN</sequence>
<proteinExistence type="inferred from homology"/>
<feature type="domain" description="Squalene cyclase C-terminal" evidence="4">
    <location>
        <begin position="305"/>
        <end position="621"/>
    </location>
</feature>
<evidence type="ECO:0000256" key="2">
    <source>
        <dbReference type="ARBA" id="ARBA00009755"/>
    </source>
</evidence>
<protein>
    <submittedName>
        <fullName evidence="6">Sporulenol synthase</fullName>
    </submittedName>
</protein>
<evidence type="ECO:0000256" key="1">
    <source>
        <dbReference type="ARBA" id="ARBA00004999"/>
    </source>
</evidence>
<organism evidence="6 7">
    <name type="scientific">Marininema halotolerans</name>
    <dbReference type="NCBI Taxonomy" id="1155944"/>
    <lineage>
        <taxon>Bacteria</taxon>
        <taxon>Bacillati</taxon>
        <taxon>Bacillota</taxon>
        <taxon>Bacilli</taxon>
        <taxon>Bacillales</taxon>
        <taxon>Thermoactinomycetaceae</taxon>
        <taxon>Marininema</taxon>
    </lineage>
</organism>
<evidence type="ECO:0000259" key="5">
    <source>
        <dbReference type="Pfam" id="PF13249"/>
    </source>
</evidence>
<dbReference type="GO" id="GO:0016866">
    <property type="term" value="F:intramolecular transferase activity"/>
    <property type="evidence" value="ECO:0007669"/>
    <property type="project" value="InterPro"/>
</dbReference>
<reference evidence="7" key="1">
    <citation type="submission" date="2016-10" db="EMBL/GenBank/DDBJ databases">
        <authorList>
            <person name="Varghese N."/>
            <person name="Submissions S."/>
        </authorList>
    </citation>
    <scope>NUCLEOTIDE SEQUENCE [LARGE SCALE GENOMIC DNA]</scope>
    <source>
        <strain evidence="7">DSM 45789</strain>
    </source>
</reference>
<dbReference type="AlphaFoldDB" id="A0A1I6U360"/>
<evidence type="ECO:0000256" key="3">
    <source>
        <dbReference type="ARBA" id="ARBA00022737"/>
    </source>
</evidence>
<dbReference type="UniPathway" id="UPA00337"/>
<keyword evidence="3" id="KW-0677">Repeat</keyword>
<name>A0A1I6U360_9BACL</name>
<dbReference type="EMBL" id="FPAA01000013">
    <property type="protein sequence ID" value="SFS95851.1"/>
    <property type="molecule type" value="Genomic_DNA"/>
</dbReference>
<accession>A0A1I6U360</accession>
<dbReference type="Gene3D" id="1.50.10.20">
    <property type="match status" value="2"/>
</dbReference>
<dbReference type="GO" id="GO:0016104">
    <property type="term" value="P:triterpenoid biosynthetic process"/>
    <property type="evidence" value="ECO:0007669"/>
    <property type="project" value="InterPro"/>
</dbReference>
<dbReference type="Pfam" id="PF13243">
    <property type="entry name" value="SQHop_cyclase_C"/>
    <property type="match status" value="1"/>
</dbReference>
<dbReference type="RefSeq" id="WP_176392116.1">
    <property type="nucleotide sequence ID" value="NZ_FPAA01000013.1"/>
</dbReference>